<accession>A0ABN2LLB9</accession>
<dbReference type="Gene3D" id="3.40.50.300">
    <property type="entry name" value="P-loop containing nucleotide triphosphate hydrolases"/>
    <property type="match status" value="1"/>
</dbReference>
<sequence>MSTEQGNTTGAPALAFRGLAKAYGDKVVVRGIDLDVPTGSFYGLVGPNGAGKTTTLSMVTGLLRPNQGQVWIHGVDVWADPVRAKQLMGVLPDGLRLFERLSGTELLSYLGRLRGMPVDVVDSRSRELLDVLDLTSAGDKLVADYSTGMRKKITLATALLHSPPLLLLDEPLEAVDPVSARIIREVLQAYVAGGRTVVLSSHVMALVEELCSHVAVMNDGVIVTSGPVAQVRGDAATLDDAFFHIVGGRDIGQGGLEWLRSSQG</sequence>
<feature type="domain" description="ABC transporter" evidence="6">
    <location>
        <begin position="14"/>
        <end position="244"/>
    </location>
</feature>
<reference evidence="7 8" key="1">
    <citation type="journal article" date="2019" name="Int. J. Syst. Evol. Microbiol.">
        <title>The Global Catalogue of Microorganisms (GCM) 10K type strain sequencing project: providing services to taxonomists for standard genome sequencing and annotation.</title>
        <authorList>
            <consortium name="The Broad Institute Genomics Platform"/>
            <consortium name="The Broad Institute Genome Sequencing Center for Infectious Disease"/>
            <person name="Wu L."/>
            <person name="Ma J."/>
        </authorList>
    </citation>
    <scope>NUCLEOTIDE SEQUENCE [LARGE SCALE GENOMIC DNA]</scope>
    <source>
        <strain evidence="7 8">JCM 15592</strain>
    </source>
</reference>
<dbReference type="RefSeq" id="WP_344083479.1">
    <property type="nucleotide sequence ID" value="NZ_BAAAPO010000026.1"/>
</dbReference>
<keyword evidence="8" id="KW-1185">Reference proteome</keyword>
<keyword evidence="3" id="KW-0547">Nucleotide-binding</keyword>
<dbReference type="EMBL" id="BAAAPO010000026">
    <property type="protein sequence ID" value="GAA1792536.1"/>
    <property type="molecule type" value="Genomic_DNA"/>
</dbReference>
<evidence type="ECO:0000256" key="3">
    <source>
        <dbReference type="ARBA" id="ARBA00022741"/>
    </source>
</evidence>
<name>A0ABN2LLB9_9MICO</name>
<dbReference type="InterPro" id="IPR003593">
    <property type="entry name" value="AAA+_ATPase"/>
</dbReference>
<dbReference type="Pfam" id="PF00005">
    <property type="entry name" value="ABC_tran"/>
    <property type="match status" value="1"/>
</dbReference>
<proteinExistence type="predicted"/>
<dbReference type="GO" id="GO:0005524">
    <property type="term" value="F:ATP binding"/>
    <property type="evidence" value="ECO:0007669"/>
    <property type="project" value="UniProtKB-KW"/>
</dbReference>
<dbReference type="PANTHER" id="PTHR42711">
    <property type="entry name" value="ABC TRANSPORTER ATP-BINDING PROTEIN"/>
    <property type="match status" value="1"/>
</dbReference>
<evidence type="ECO:0000256" key="4">
    <source>
        <dbReference type="ARBA" id="ARBA00022840"/>
    </source>
</evidence>
<keyword evidence="2" id="KW-0813">Transport</keyword>
<dbReference type="SUPFAM" id="SSF52540">
    <property type="entry name" value="P-loop containing nucleoside triphosphate hydrolases"/>
    <property type="match status" value="1"/>
</dbReference>
<evidence type="ECO:0000256" key="5">
    <source>
        <dbReference type="ARBA" id="ARBA00023251"/>
    </source>
</evidence>
<dbReference type="InterPro" id="IPR050763">
    <property type="entry name" value="ABC_transporter_ATP-binding"/>
</dbReference>
<organism evidence="7 8">
    <name type="scientific">Nostocoides veronense</name>
    <dbReference type="NCBI Taxonomy" id="330836"/>
    <lineage>
        <taxon>Bacteria</taxon>
        <taxon>Bacillati</taxon>
        <taxon>Actinomycetota</taxon>
        <taxon>Actinomycetes</taxon>
        <taxon>Micrococcales</taxon>
        <taxon>Intrasporangiaceae</taxon>
        <taxon>Nostocoides</taxon>
    </lineage>
</organism>
<evidence type="ECO:0000256" key="2">
    <source>
        <dbReference type="ARBA" id="ARBA00022448"/>
    </source>
</evidence>
<dbReference type="InterPro" id="IPR027417">
    <property type="entry name" value="P-loop_NTPase"/>
</dbReference>
<gene>
    <name evidence="7" type="ORF">GCM10009811_16750</name>
</gene>
<dbReference type="PROSITE" id="PS50893">
    <property type="entry name" value="ABC_TRANSPORTER_2"/>
    <property type="match status" value="1"/>
</dbReference>
<dbReference type="PANTHER" id="PTHR42711:SF19">
    <property type="entry name" value="DOXORUBICIN RESISTANCE ATP-BINDING PROTEIN DRRA"/>
    <property type="match status" value="1"/>
</dbReference>
<keyword evidence="4 7" id="KW-0067">ATP-binding</keyword>
<keyword evidence="5" id="KW-0046">Antibiotic resistance</keyword>
<evidence type="ECO:0000259" key="6">
    <source>
        <dbReference type="PROSITE" id="PS50893"/>
    </source>
</evidence>
<protein>
    <submittedName>
        <fullName evidence="7">ABC transporter ATP-binding protein</fullName>
    </submittedName>
</protein>
<dbReference type="Proteomes" id="UP001499938">
    <property type="component" value="Unassembled WGS sequence"/>
</dbReference>
<dbReference type="InterPro" id="IPR003439">
    <property type="entry name" value="ABC_transporter-like_ATP-bd"/>
</dbReference>
<evidence type="ECO:0000256" key="1">
    <source>
        <dbReference type="ARBA" id="ARBA00004202"/>
    </source>
</evidence>
<evidence type="ECO:0000313" key="8">
    <source>
        <dbReference type="Proteomes" id="UP001499938"/>
    </source>
</evidence>
<comment type="subcellular location">
    <subcellularLocation>
        <location evidence="1">Cell membrane</location>
        <topology evidence="1">Peripheral membrane protein</topology>
    </subcellularLocation>
</comment>
<evidence type="ECO:0000313" key="7">
    <source>
        <dbReference type="EMBL" id="GAA1792536.1"/>
    </source>
</evidence>
<dbReference type="SMART" id="SM00382">
    <property type="entry name" value="AAA"/>
    <property type="match status" value="1"/>
</dbReference>
<comment type="caution">
    <text evidence="7">The sequence shown here is derived from an EMBL/GenBank/DDBJ whole genome shotgun (WGS) entry which is preliminary data.</text>
</comment>